<keyword evidence="2" id="KW-1185">Reference proteome</keyword>
<dbReference type="AlphaFoldDB" id="A0A9W8A7J9"/>
<dbReference type="InterPro" id="IPR041404">
    <property type="entry name" value="DUF5588"/>
</dbReference>
<reference evidence="1" key="1">
    <citation type="submission" date="2022-07" db="EMBL/GenBank/DDBJ databases">
        <title>Phylogenomic reconstructions and comparative analyses of Kickxellomycotina fungi.</title>
        <authorList>
            <person name="Reynolds N.K."/>
            <person name="Stajich J.E."/>
            <person name="Barry K."/>
            <person name="Grigoriev I.V."/>
            <person name="Crous P."/>
            <person name="Smith M.E."/>
        </authorList>
    </citation>
    <scope>NUCLEOTIDE SEQUENCE</scope>
    <source>
        <strain evidence="1">NBRC 100468</strain>
    </source>
</reference>
<proteinExistence type="predicted"/>
<dbReference type="SUPFAM" id="SSF48452">
    <property type="entry name" value="TPR-like"/>
    <property type="match status" value="1"/>
</dbReference>
<evidence type="ECO:0000313" key="2">
    <source>
        <dbReference type="Proteomes" id="UP001150538"/>
    </source>
</evidence>
<name>A0A9W8A7J9_9FUNG</name>
<accession>A0A9W8A7J9</accession>
<dbReference type="EMBL" id="JANBPU010000020">
    <property type="protein sequence ID" value="KAJ1919893.1"/>
    <property type="molecule type" value="Genomic_DNA"/>
</dbReference>
<sequence length="320" mass="37008">MTANGEVQDSHGFFQFIGQAEQNTSSDDEGDDGIFSAPRQRKKEFDISKINYHPKLDRDLWYDKTRSEVDYSWWFNDTHSGITEMKYTIHRYFAAGEIRKALDLSMEFLRLFEERERGRMPKVSLIREVIEIAVRASLKLGDKEKALQLLEEHKQIASGDVGNFILWGDIYSQCGKRLDAIREYISYDKIRPNDPTVWVRISQCVREATSEFDSRIADILVLASLNRAREILEFSRPSLNPIAKQARAKQITSIESKRSTILKDVDEQQPVQGDKDSLLSWLPESSKKDFEYIWSVTFECDESSKQHGYGPSEEKCVVDL</sequence>
<dbReference type="PANTHER" id="PTHR31919:SF1">
    <property type="entry name" value="ZINC FINGERS AND HOMEOBOXES PROTEIN 1, ISOFORM 2"/>
    <property type="match status" value="1"/>
</dbReference>
<gene>
    <name evidence="1" type="ORF">H4219_001673</name>
</gene>
<dbReference type="Proteomes" id="UP001150538">
    <property type="component" value="Unassembled WGS sequence"/>
</dbReference>
<comment type="caution">
    <text evidence="1">The sequence shown here is derived from an EMBL/GenBank/DDBJ whole genome shotgun (WGS) entry which is preliminary data.</text>
</comment>
<dbReference type="InterPro" id="IPR011990">
    <property type="entry name" value="TPR-like_helical_dom_sf"/>
</dbReference>
<dbReference type="PANTHER" id="PTHR31919">
    <property type="entry name" value="ZINC FINGERS AND HOMEOBOXES PROTEIN 1, ISOFORM 2"/>
    <property type="match status" value="1"/>
</dbReference>
<protein>
    <submittedName>
        <fullName evidence="1">Uncharacterized protein</fullName>
    </submittedName>
</protein>
<evidence type="ECO:0000313" key="1">
    <source>
        <dbReference type="EMBL" id="KAJ1919893.1"/>
    </source>
</evidence>
<dbReference type="Gene3D" id="1.25.40.10">
    <property type="entry name" value="Tetratricopeptide repeat domain"/>
    <property type="match status" value="1"/>
</dbReference>
<organism evidence="1 2">
    <name type="scientific">Mycoemilia scoparia</name>
    <dbReference type="NCBI Taxonomy" id="417184"/>
    <lineage>
        <taxon>Eukaryota</taxon>
        <taxon>Fungi</taxon>
        <taxon>Fungi incertae sedis</taxon>
        <taxon>Zoopagomycota</taxon>
        <taxon>Kickxellomycotina</taxon>
        <taxon>Kickxellomycetes</taxon>
        <taxon>Kickxellales</taxon>
        <taxon>Kickxellaceae</taxon>
        <taxon>Mycoemilia</taxon>
    </lineage>
</organism>
<dbReference type="OrthoDB" id="2124108at2759"/>